<protein>
    <submittedName>
        <fullName evidence="1">5259_t:CDS:1</fullName>
    </submittedName>
</protein>
<feature type="non-terminal residue" evidence="1">
    <location>
        <position position="48"/>
    </location>
</feature>
<organism evidence="1 2">
    <name type="scientific">Diversispora eburnea</name>
    <dbReference type="NCBI Taxonomy" id="1213867"/>
    <lineage>
        <taxon>Eukaryota</taxon>
        <taxon>Fungi</taxon>
        <taxon>Fungi incertae sedis</taxon>
        <taxon>Mucoromycota</taxon>
        <taxon>Glomeromycotina</taxon>
        <taxon>Glomeromycetes</taxon>
        <taxon>Diversisporales</taxon>
        <taxon>Diversisporaceae</taxon>
        <taxon>Diversispora</taxon>
    </lineage>
</organism>
<reference evidence="1" key="1">
    <citation type="submission" date="2021-06" db="EMBL/GenBank/DDBJ databases">
        <authorList>
            <person name="Kallberg Y."/>
            <person name="Tangrot J."/>
            <person name="Rosling A."/>
        </authorList>
    </citation>
    <scope>NUCLEOTIDE SEQUENCE</scope>
    <source>
        <strain evidence="1">AZ414A</strain>
    </source>
</reference>
<dbReference type="Proteomes" id="UP000789706">
    <property type="component" value="Unassembled WGS sequence"/>
</dbReference>
<keyword evidence="2" id="KW-1185">Reference proteome</keyword>
<comment type="caution">
    <text evidence="1">The sequence shown here is derived from an EMBL/GenBank/DDBJ whole genome shotgun (WGS) entry which is preliminary data.</text>
</comment>
<dbReference type="EMBL" id="CAJVPK010000335">
    <property type="protein sequence ID" value="CAG8496023.1"/>
    <property type="molecule type" value="Genomic_DNA"/>
</dbReference>
<proteinExistence type="predicted"/>
<dbReference type="AlphaFoldDB" id="A0A9N8ZHL8"/>
<evidence type="ECO:0000313" key="2">
    <source>
        <dbReference type="Proteomes" id="UP000789706"/>
    </source>
</evidence>
<name>A0A9N8ZHL8_9GLOM</name>
<gene>
    <name evidence="1" type="ORF">DEBURN_LOCUS4424</name>
</gene>
<evidence type="ECO:0000313" key="1">
    <source>
        <dbReference type="EMBL" id="CAG8496023.1"/>
    </source>
</evidence>
<sequence length="48" mass="5407">VARIQGKEFVEIVGTYVRGTKATEGVDLRQLKKTLGHVKCTILEQQQH</sequence>
<accession>A0A9N8ZHL8</accession>